<keyword evidence="13" id="KW-1185">Reference proteome</keyword>
<feature type="region of interest" description="Disordered" evidence="10">
    <location>
        <begin position="529"/>
        <end position="553"/>
    </location>
</feature>
<dbReference type="InterPro" id="IPR001878">
    <property type="entry name" value="Znf_CCHC"/>
</dbReference>
<evidence type="ECO:0000256" key="2">
    <source>
        <dbReference type="ARBA" id="ARBA00022723"/>
    </source>
</evidence>
<keyword evidence="5" id="KW-0862">Zinc</keyword>
<feature type="compositionally biased region" description="Basic and acidic residues" evidence="10">
    <location>
        <begin position="146"/>
        <end position="156"/>
    </location>
</feature>
<evidence type="ECO:0000256" key="9">
    <source>
        <dbReference type="PROSITE-ProRule" id="PRU00047"/>
    </source>
</evidence>
<evidence type="ECO:0000259" key="11">
    <source>
        <dbReference type="PROSITE" id="PS50158"/>
    </source>
</evidence>
<gene>
    <name evidence="12" type="ORF">TKK_013575</name>
</gene>
<dbReference type="EMBL" id="JBJJXI010000108">
    <property type="protein sequence ID" value="KAL3391644.1"/>
    <property type="molecule type" value="Genomic_DNA"/>
</dbReference>
<keyword evidence="3" id="KW-0677">Repeat</keyword>
<protein>
    <recommendedName>
        <fullName evidence="7">Zinc finger CCHC domain-containing protein 7</fullName>
    </recommendedName>
    <alternativeName>
        <fullName evidence="8">TRAMP-like complex RNA-binding factor ZCCHC7</fullName>
    </alternativeName>
</protein>
<evidence type="ECO:0000256" key="4">
    <source>
        <dbReference type="ARBA" id="ARBA00022771"/>
    </source>
</evidence>
<dbReference type="Gene3D" id="4.10.60.10">
    <property type="entry name" value="Zinc finger, CCHC-type"/>
    <property type="match status" value="1"/>
</dbReference>
<feature type="region of interest" description="Disordered" evidence="10">
    <location>
        <begin position="119"/>
        <end position="182"/>
    </location>
</feature>
<evidence type="ECO:0000256" key="7">
    <source>
        <dbReference type="ARBA" id="ARBA00041190"/>
    </source>
</evidence>
<dbReference type="PROSITE" id="PS50158">
    <property type="entry name" value="ZF_CCHC"/>
    <property type="match status" value="1"/>
</dbReference>
<keyword evidence="2" id="KW-0479">Metal-binding</keyword>
<evidence type="ECO:0000313" key="12">
    <source>
        <dbReference type="EMBL" id="KAL3391644.1"/>
    </source>
</evidence>
<dbReference type="InterPro" id="IPR036875">
    <property type="entry name" value="Znf_CCHC_sf"/>
</dbReference>
<proteinExistence type="predicted"/>
<feature type="compositionally biased region" description="Polar residues" evidence="10">
    <location>
        <begin position="609"/>
        <end position="619"/>
    </location>
</feature>
<dbReference type="GO" id="GO:0005634">
    <property type="term" value="C:nucleus"/>
    <property type="evidence" value="ECO:0007669"/>
    <property type="project" value="UniProtKB-SubCell"/>
</dbReference>
<dbReference type="InterPro" id="IPR051644">
    <property type="entry name" value="TRAMP_AT-DNA-binding"/>
</dbReference>
<dbReference type="PANTHER" id="PTHR46543:SF1">
    <property type="entry name" value="ZINC FINGER CCHC DOMAIN-CONTAINING PROTEIN 7"/>
    <property type="match status" value="1"/>
</dbReference>
<keyword evidence="4 9" id="KW-0863">Zinc-finger</keyword>
<dbReference type="CDD" id="cd20335">
    <property type="entry name" value="BRcat_RBR"/>
    <property type="match status" value="1"/>
</dbReference>
<dbReference type="PANTHER" id="PTHR46543">
    <property type="entry name" value="ZINC FINGER CCHC DOMAIN-CONTAINING PROTEIN 7"/>
    <property type="match status" value="1"/>
</dbReference>
<feature type="domain" description="CCHC-type" evidence="11">
    <location>
        <begin position="384"/>
        <end position="398"/>
    </location>
</feature>
<organism evidence="12 13">
    <name type="scientific">Trichogramma kaykai</name>
    <dbReference type="NCBI Taxonomy" id="54128"/>
    <lineage>
        <taxon>Eukaryota</taxon>
        <taxon>Metazoa</taxon>
        <taxon>Ecdysozoa</taxon>
        <taxon>Arthropoda</taxon>
        <taxon>Hexapoda</taxon>
        <taxon>Insecta</taxon>
        <taxon>Pterygota</taxon>
        <taxon>Neoptera</taxon>
        <taxon>Endopterygota</taxon>
        <taxon>Hymenoptera</taxon>
        <taxon>Apocrita</taxon>
        <taxon>Proctotrupomorpha</taxon>
        <taxon>Chalcidoidea</taxon>
        <taxon>Trichogrammatidae</taxon>
        <taxon>Trichogramma</taxon>
    </lineage>
</organism>
<comment type="subcellular location">
    <subcellularLocation>
        <location evidence="1">Nucleus</location>
    </subcellularLocation>
</comment>
<dbReference type="SMART" id="SM00343">
    <property type="entry name" value="ZnF_C2HC"/>
    <property type="match status" value="2"/>
</dbReference>
<keyword evidence="6" id="KW-0539">Nucleus</keyword>
<name>A0ABD2WFZ2_9HYME</name>
<evidence type="ECO:0000256" key="5">
    <source>
        <dbReference type="ARBA" id="ARBA00022833"/>
    </source>
</evidence>
<dbReference type="SUPFAM" id="SSF57756">
    <property type="entry name" value="Retrovirus zinc finger-like domains"/>
    <property type="match status" value="1"/>
</dbReference>
<evidence type="ECO:0000256" key="6">
    <source>
        <dbReference type="ARBA" id="ARBA00023242"/>
    </source>
</evidence>
<reference evidence="12 13" key="1">
    <citation type="journal article" date="2024" name="bioRxiv">
        <title>A reference genome for Trichogramma kaykai: A tiny desert-dwelling parasitoid wasp with competing sex-ratio distorters.</title>
        <authorList>
            <person name="Culotta J."/>
            <person name="Lindsey A.R."/>
        </authorList>
    </citation>
    <scope>NUCLEOTIDE SEQUENCE [LARGE SCALE GENOMIC DNA]</scope>
    <source>
        <strain evidence="12 13">KSX58</strain>
    </source>
</reference>
<evidence type="ECO:0000256" key="3">
    <source>
        <dbReference type="ARBA" id="ARBA00022737"/>
    </source>
</evidence>
<evidence type="ECO:0000256" key="1">
    <source>
        <dbReference type="ARBA" id="ARBA00004123"/>
    </source>
</evidence>
<evidence type="ECO:0000313" key="13">
    <source>
        <dbReference type="Proteomes" id="UP001627154"/>
    </source>
</evidence>
<accession>A0ABD2WFZ2</accession>
<evidence type="ECO:0000256" key="10">
    <source>
        <dbReference type="SAM" id="MobiDB-lite"/>
    </source>
</evidence>
<evidence type="ECO:0000256" key="8">
    <source>
        <dbReference type="ARBA" id="ARBA00043023"/>
    </source>
</evidence>
<sequence length="619" mass="69824">MSDDGKDSERIDDLLSLLNVTENGGEGPFRATLERFRLYEKGNINLRTHINEQQKVIAELCEIKLNGATKLPVHKLKLKPIISEFHVIRAISNFSIKLTSKQGHPLYTGRLANMAAHRAGSSENYKNDDMEIPSDYSNTIQNGNNDLKKVPSDGSEKKRKNQANNVDNTSNKKHNTTDSITKGFKDGTGKFLPINSNEQIKDKENSSYNYAAAYRQGIPGPYSVWIRSKVAKEISQFKVGSLIYKKYPNITEICRRSRSKVEVILMSRTEANSLASDVSLEKHDMEAYIPGFKKIRRGIIKGIDTEFTEEDLLEGIQVPGFIKIIGVRRLNRKEKGTEASNTGHKWVATKSIVCSFEGQHLPDKVFVWGVCAKIEPYVQNVMQCYKCFKYGHTRKTCRGQQICFNCGEPEHQDEPCKHPTPHCANCKSIPNSNEANHVSVSNKCPKMIEQRKINNIMAYENLSFAEAKALVSAGKDSYMRNSITGKSFEEFPRLNKQITQTIESTTTNETSYALVATGHGNQVAAHQQQQNIQQQQHKAHSNAQRPVQQQQQLLQKQLPHANIDIKNTMSQELPSTSTLPPSKNQHIVSTTQKLYNRLVNPNQKKEKNSYTQSNSNSNL</sequence>
<comment type="caution">
    <text evidence="12">The sequence shown here is derived from an EMBL/GenBank/DDBJ whole genome shotgun (WGS) entry which is preliminary data.</text>
</comment>
<dbReference type="GO" id="GO:0008270">
    <property type="term" value="F:zinc ion binding"/>
    <property type="evidence" value="ECO:0007669"/>
    <property type="project" value="UniProtKB-KW"/>
</dbReference>
<feature type="compositionally biased region" description="Polar residues" evidence="10">
    <location>
        <begin position="135"/>
        <end position="145"/>
    </location>
</feature>
<dbReference type="AlphaFoldDB" id="A0ABD2WFZ2"/>
<feature type="region of interest" description="Disordered" evidence="10">
    <location>
        <begin position="598"/>
        <end position="619"/>
    </location>
</feature>
<dbReference type="Proteomes" id="UP001627154">
    <property type="component" value="Unassembled WGS sequence"/>
</dbReference>